<dbReference type="SMART" id="SM00069">
    <property type="entry name" value="GLA"/>
    <property type="match status" value="1"/>
</dbReference>
<dbReference type="Ensembl" id="ENSPKIT00000002725.1">
    <property type="protein sequence ID" value="ENSPKIP00000022072.1"/>
    <property type="gene ID" value="ENSPKIG00000006220.1"/>
</dbReference>
<dbReference type="SUPFAM" id="SSF57630">
    <property type="entry name" value="GLA-domain"/>
    <property type="match status" value="1"/>
</dbReference>
<dbReference type="FunFam" id="4.10.740.10:FF:000001">
    <property type="entry name" value="vitamin K-dependent protein S"/>
    <property type="match status" value="1"/>
</dbReference>
<name>A0A3B3RU59_9TELE</name>
<evidence type="ECO:0000256" key="4">
    <source>
        <dbReference type="SAM" id="SignalP"/>
    </source>
</evidence>
<keyword evidence="3" id="KW-0812">Transmembrane</keyword>
<feature type="domain" description="Gla" evidence="5">
    <location>
        <begin position="46"/>
        <end position="92"/>
    </location>
</feature>
<dbReference type="STRING" id="1676925.ENSPKIP00000022072"/>
<dbReference type="GeneTree" id="ENSGT00940000158268"/>
<evidence type="ECO:0000256" key="2">
    <source>
        <dbReference type="SAM" id="MobiDB-lite"/>
    </source>
</evidence>
<dbReference type="PROSITE" id="PS50998">
    <property type="entry name" value="GLA_2"/>
    <property type="match status" value="1"/>
</dbReference>
<evidence type="ECO:0000313" key="7">
    <source>
        <dbReference type="Proteomes" id="UP000261540"/>
    </source>
</evidence>
<keyword evidence="4" id="KW-0732">Signal</keyword>
<dbReference type="PRINTS" id="PR00001">
    <property type="entry name" value="GLABLOOD"/>
</dbReference>
<evidence type="ECO:0000256" key="1">
    <source>
        <dbReference type="ARBA" id="ARBA00023157"/>
    </source>
</evidence>
<dbReference type="PROSITE" id="PS00011">
    <property type="entry name" value="GLA_1"/>
    <property type="match status" value="1"/>
</dbReference>
<dbReference type="InterPro" id="IPR035972">
    <property type="entry name" value="GLA-like_dom_SF"/>
</dbReference>
<dbReference type="KEGG" id="pki:111851284"/>
<feature type="chain" id="PRO_5017194635" evidence="4">
    <location>
        <begin position="22"/>
        <end position="202"/>
    </location>
</feature>
<protein>
    <submittedName>
        <fullName evidence="6">Proline rich and Gla domain 2</fullName>
    </submittedName>
</protein>
<dbReference type="GO" id="GO:0005509">
    <property type="term" value="F:calcium ion binding"/>
    <property type="evidence" value="ECO:0007669"/>
    <property type="project" value="InterPro"/>
</dbReference>
<dbReference type="InterPro" id="IPR000294">
    <property type="entry name" value="GLA_domain"/>
</dbReference>
<evidence type="ECO:0000313" key="6">
    <source>
        <dbReference type="Ensembl" id="ENSPKIP00000022072.1"/>
    </source>
</evidence>
<dbReference type="PANTHER" id="PTHR24278">
    <property type="entry name" value="COAGULATION FACTOR"/>
    <property type="match status" value="1"/>
</dbReference>
<reference evidence="6" key="1">
    <citation type="submission" date="2025-08" db="UniProtKB">
        <authorList>
            <consortium name="Ensembl"/>
        </authorList>
    </citation>
    <scope>IDENTIFICATION</scope>
</reference>
<feature type="transmembrane region" description="Helical" evidence="3">
    <location>
        <begin position="105"/>
        <end position="127"/>
    </location>
</feature>
<dbReference type="InterPro" id="IPR017857">
    <property type="entry name" value="Coagulation_fac-like_Gla_dom"/>
</dbReference>
<dbReference type="OrthoDB" id="9945709at2759"/>
<dbReference type="PANTHER" id="PTHR24278:SF38">
    <property type="entry name" value="TRANSMEMBRANE GAMMA-CARBOXYGLUTAMIC ACID PROTEIN 4"/>
    <property type="match status" value="1"/>
</dbReference>
<keyword evidence="3" id="KW-0472">Membrane</keyword>
<dbReference type="Proteomes" id="UP000261540">
    <property type="component" value="Unplaced"/>
</dbReference>
<feature type="region of interest" description="Disordered" evidence="2">
    <location>
        <begin position="168"/>
        <end position="202"/>
    </location>
</feature>
<evidence type="ECO:0000256" key="3">
    <source>
        <dbReference type="SAM" id="Phobius"/>
    </source>
</evidence>
<dbReference type="RefSeq" id="XP_023681813.1">
    <property type="nucleotide sequence ID" value="XM_023826045.2"/>
</dbReference>
<dbReference type="GO" id="GO:0005886">
    <property type="term" value="C:plasma membrane"/>
    <property type="evidence" value="ECO:0007669"/>
    <property type="project" value="TreeGrafter"/>
</dbReference>
<keyword evidence="3" id="KW-1133">Transmembrane helix</keyword>
<feature type="signal peptide" evidence="4">
    <location>
        <begin position="1"/>
        <end position="21"/>
    </location>
</feature>
<proteinExistence type="predicted"/>
<dbReference type="GeneID" id="111851284"/>
<keyword evidence="1" id="KW-1015">Disulfide bond</keyword>
<dbReference type="AlphaFoldDB" id="A0A3B3RU59"/>
<dbReference type="CTD" id="5639"/>
<sequence>MWGYFGPCATCVLMVLQITEARVICKSDVFLPEQPATSFLSRTLLYNSWDFELVVPGNIERECMEEVCTYEEAREVFKDKATTDAFWDKYTHQQAYAPKMDMSGMVAGIVAAVVILIFVAILICYCCRRKNKNVRGGQSVPVTMPADVVMPPESVPLAGVGVPGLPSYNEAISRTGQHDLPPPPYLGDGEQGEPTPPDTENI</sequence>
<organism evidence="6 7">
    <name type="scientific">Paramormyrops kingsleyae</name>
    <dbReference type="NCBI Taxonomy" id="1676925"/>
    <lineage>
        <taxon>Eukaryota</taxon>
        <taxon>Metazoa</taxon>
        <taxon>Chordata</taxon>
        <taxon>Craniata</taxon>
        <taxon>Vertebrata</taxon>
        <taxon>Euteleostomi</taxon>
        <taxon>Actinopterygii</taxon>
        <taxon>Neopterygii</taxon>
        <taxon>Teleostei</taxon>
        <taxon>Osteoglossocephala</taxon>
        <taxon>Osteoglossomorpha</taxon>
        <taxon>Osteoglossiformes</taxon>
        <taxon>Mormyridae</taxon>
        <taxon>Paramormyrops</taxon>
    </lineage>
</organism>
<dbReference type="InterPro" id="IPR050442">
    <property type="entry name" value="Peptidase_S1_coag_factors"/>
</dbReference>
<keyword evidence="7" id="KW-1185">Reference proteome</keyword>
<dbReference type="GO" id="GO:0005615">
    <property type="term" value="C:extracellular space"/>
    <property type="evidence" value="ECO:0007669"/>
    <property type="project" value="TreeGrafter"/>
</dbReference>
<evidence type="ECO:0000259" key="5">
    <source>
        <dbReference type="PROSITE" id="PS50998"/>
    </source>
</evidence>
<dbReference type="Pfam" id="PF00594">
    <property type="entry name" value="Gla"/>
    <property type="match status" value="1"/>
</dbReference>
<dbReference type="Gene3D" id="4.10.740.10">
    <property type="entry name" value="Coagulation Factor IX"/>
    <property type="match status" value="1"/>
</dbReference>
<accession>A0A3B3RU59</accession>
<reference evidence="6" key="2">
    <citation type="submission" date="2025-09" db="UniProtKB">
        <authorList>
            <consortium name="Ensembl"/>
        </authorList>
    </citation>
    <scope>IDENTIFICATION</scope>
</reference>